<proteinExistence type="predicted"/>
<dbReference type="RefSeq" id="WP_104660838.1">
    <property type="nucleotide sequence ID" value="NZ_PTWL01000054.1"/>
</dbReference>
<evidence type="ECO:0000313" key="2">
    <source>
        <dbReference type="Proteomes" id="UP000326078"/>
    </source>
</evidence>
<accession>A0A5N0YXM7</accession>
<organism evidence="1 2">
    <name type="scientific">Enterococcus durans</name>
    <dbReference type="NCBI Taxonomy" id="53345"/>
    <lineage>
        <taxon>Bacteria</taxon>
        <taxon>Bacillati</taxon>
        <taxon>Bacillota</taxon>
        <taxon>Bacilli</taxon>
        <taxon>Lactobacillales</taxon>
        <taxon>Enterococcaceae</taxon>
        <taxon>Enterococcus</taxon>
    </lineage>
</organism>
<dbReference type="EMBL" id="VYUT01000008">
    <property type="protein sequence ID" value="KAA9205769.1"/>
    <property type="molecule type" value="Genomic_DNA"/>
</dbReference>
<gene>
    <name evidence="1" type="ORF">F6X95_07085</name>
</gene>
<comment type="caution">
    <text evidence="1">The sequence shown here is derived from an EMBL/GenBank/DDBJ whole genome shotgun (WGS) entry which is preliminary data.</text>
</comment>
<name>A0A5N0YXM7_9ENTE</name>
<protein>
    <submittedName>
        <fullName evidence="1">Uncharacterized protein</fullName>
    </submittedName>
</protein>
<evidence type="ECO:0000313" key="1">
    <source>
        <dbReference type="EMBL" id="KAA9205769.1"/>
    </source>
</evidence>
<dbReference type="AlphaFoldDB" id="A0A5N0YXM7"/>
<reference evidence="1 2" key="1">
    <citation type="submission" date="2019-09" db="EMBL/GenBank/DDBJ databases">
        <title>Vancomyinc resistant enterococci isolated from farm animals in Switzerland.</title>
        <authorList>
            <person name="Stevens M.J.A."/>
            <person name="Stephan R."/>
            <person name="Morach M."/>
            <person name="Nuesch-Inderbinen M."/>
        </authorList>
    </citation>
    <scope>NUCLEOTIDE SEQUENCE [LARGE SCALE GENOMIC DNA]</scope>
    <source>
        <strain evidence="1 2">GH27</strain>
    </source>
</reference>
<dbReference type="Proteomes" id="UP000326078">
    <property type="component" value="Unassembled WGS sequence"/>
</dbReference>
<sequence length="74" mass="8598">MNDEKIEIDGWCLDEHPLDTIYCFYHPDSKQAFDILVTNQGQLVPYYSGRETVEGINSFPALTIQEAIQKYIRD</sequence>